<protein>
    <recommendedName>
        <fullName evidence="2">prolyl oligopeptidase</fullName>
        <ecNumber evidence="2">3.4.21.26</ecNumber>
    </recommendedName>
</protein>
<dbReference type="InterPro" id="IPR001375">
    <property type="entry name" value="Peptidase_S9_cat"/>
</dbReference>
<evidence type="ECO:0000313" key="8">
    <source>
        <dbReference type="EMBL" id="QOV88387.1"/>
    </source>
</evidence>
<evidence type="ECO:0000313" key="9">
    <source>
        <dbReference type="Proteomes" id="UP000593765"/>
    </source>
</evidence>
<dbReference type="InterPro" id="IPR051167">
    <property type="entry name" value="Prolyl_oligopep/macrocyclase"/>
</dbReference>
<evidence type="ECO:0000259" key="6">
    <source>
        <dbReference type="Pfam" id="PF00326"/>
    </source>
</evidence>
<dbReference type="GO" id="GO:0004252">
    <property type="term" value="F:serine-type endopeptidase activity"/>
    <property type="evidence" value="ECO:0007669"/>
    <property type="project" value="UniProtKB-EC"/>
</dbReference>
<dbReference type="Pfam" id="PF02897">
    <property type="entry name" value="Peptidase_S9_N"/>
    <property type="match status" value="1"/>
</dbReference>
<dbReference type="PANTHER" id="PTHR42881">
    <property type="entry name" value="PROLYL ENDOPEPTIDASE"/>
    <property type="match status" value="1"/>
</dbReference>
<comment type="catalytic activity">
    <reaction evidence="1">
        <text>Hydrolysis of Pro-|-Xaa &gt;&gt; Ala-|-Xaa in oligopeptides.</text>
        <dbReference type="EC" id="3.4.21.26"/>
    </reaction>
</comment>
<evidence type="ECO:0000256" key="5">
    <source>
        <dbReference type="ARBA" id="ARBA00022825"/>
    </source>
</evidence>
<dbReference type="RefSeq" id="WP_206291366.1">
    <property type="nucleotide sequence ID" value="NZ_CP063458.1"/>
</dbReference>
<keyword evidence="4" id="KW-0378">Hydrolase</keyword>
<accession>A0A7M2WSA2</accession>
<dbReference type="InterPro" id="IPR002470">
    <property type="entry name" value="Peptidase_S9A"/>
</dbReference>
<dbReference type="Gene3D" id="2.130.10.120">
    <property type="entry name" value="Prolyl oligopeptidase, N-terminal domain"/>
    <property type="match status" value="1"/>
</dbReference>
<dbReference type="SUPFAM" id="SSF53474">
    <property type="entry name" value="alpha/beta-Hydrolases"/>
    <property type="match status" value="1"/>
</dbReference>
<dbReference type="PANTHER" id="PTHR42881:SF2">
    <property type="entry name" value="PROLYL ENDOPEPTIDASE"/>
    <property type="match status" value="1"/>
</dbReference>
<reference evidence="8 9" key="1">
    <citation type="submission" date="2020-10" db="EMBL/GenBank/DDBJ databases">
        <title>Wide distribution of Phycisphaera-like planctomycetes from WD2101 soil group in peatlands and genome analysis of the first cultivated representative.</title>
        <authorList>
            <person name="Dedysh S.N."/>
            <person name="Beletsky A.V."/>
            <person name="Ivanova A."/>
            <person name="Kulichevskaya I.S."/>
            <person name="Suzina N.E."/>
            <person name="Philippov D.A."/>
            <person name="Rakitin A.L."/>
            <person name="Mardanov A.V."/>
            <person name="Ravin N.V."/>
        </authorList>
    </citation>
    <scope>NUCLEOTIDE SEQUENCE [LARGE SCALE GENOMIC DNA]</scope>
    <source>
        <strain evidence="8 9">M1803</strain>
    </source>
</reference>
<sequence length="776" mass="83066">MPSLPVGFAPVLWTSPVVVTLFVLAFVLAASAARGELPLPTPTAAAPLAPAEESAVPAQQAVPAQPPVAPVRPVVDDYFGVKLSDPYRYFENLSDPEVRAWFKGQGDYAAATLKAIPGRDALLARIRELDEAAPYRVWPVRRWPNGDLHYNKRLANENLDKLYFLPAGEKVGGPTERLLVDPEQFSAADGKHASISFVRPSPDGRHIAFGIAIAGSEQTVLRVRDVATGKDLPETIDRLEHDYLDPYWLPDGSGFVYGRRRARAAGAPETDHYKDTYSSLHILGTDPANDPVIFSRATHPAAGLSEADFPAVALTPGSRYMIGQVRHGDARELTLFVAPITALSAAELARNAVPWTPICVRTDEVEDYAVHGDDVYLKTAKNAPTYNVVRLSLAKPDLASAKVVVEATPAMVVRGIAAAKDGLYVERLDAGVEKVFRLPYGDGAAIEAIQTPAGEPSASAFGTSTDVDGALIATSSWVRGGKMYTYDPAKKSLADAGLKPAGKFDHVEGFESIDVQVPSHDGVKVPLSIVYKMGLKLDGSHPTLVNGYGAYGMTTPPHFDPIRLAWLERGGVLAYASVRGGGALGKPWHQGGQKTTKPNTWKDFIACCEYLVKQGYTSPGKLAGQGGSAGGILIGRSVTERPDLFAAAIANVGCLDAVRMETTANGVPNIQEFGTFTTEEGFKALLAMSAYANVKDGVKYPAVLLTHGLNDPRVEPWQSAKMTARLQAATGSGKPILFRVDAAAGHGIGSTKTQRQEQRADEWAFLLWQMGEKIGG</sequence>
<dbReference type="GO" id="GO:0005829">
    <property type="term" value="C:cytosol"/>
    <property type="evidence" value="ECO:0007669"/>
    <property type="project" value="TreeGrafter"/>
</dbReference>
<dbReference type="Proteomes" id="UP000593765">
    <property type="component" value="Chromosome"/>
</dbReference>
<name>A0A7M2WSA2_9BACT</name>
<evidence type="ECO:0000259" key="7">
    <source>
        <dbReference type="Pfam" id="PF02897"/>
    </source>
</evidence>
<evidence type="ECO:0000256" key="3">
    <source>
        <dbReference type="ARBA" id="ARBA00022670"/>
    </source>
</evidence>
<gene>
    <name evidence="8" type="ORF">IPV69_19340</name>
</gene>
<dbReference type="GO" id="GO:0070012">
    <property type="term" value="F:oligopeptidase activity"/>
    <property type="evidence" value="ECO:0007669"/>
    <property type="project" value="TreeGrafter"/>
</dbReference>
<dbReference type="SUPFAM" id="SSF50993">
    <property type="entry name" value="Peptidase/esterase 'gauge' domain"/>
    <property type="match status" value="1"/>
</dbReference>
<keyword evidence="5" id="KW-0720">Serine protease</keyword>
<dbReference type="GO" id="GO:0006508">
    <property type="term" value="P:proteolysis"/>
    <property type="evidence" value="ECO:0007669"/>
    <property type="project" value="UniProtKB-KW"/>
</dbReference>
<evidence type="ECO:0000256" key="4">
    <source>
        <dbReference type="ARBA" id="ARBA00022801"/>
    </source>
</evidence>
<evidence type="ECO:0000256" key="1">
    <source>
        <dbReference type="ARBA" id="ARBA00001070"/>
    </source>
</evidence>
<feature type="domain" description="Peptidase S9A N-terminal" evidence="7">
    <location>
        <begin position="66"/>
        <end position="492"/>
    </location>
</feature>
<dbReference type="Gene3D" id="3.40.50.1820">
    <property type="entry name" value="alpha/beta hydrolase"/>
    <property type="match status" value="1"/>
</dbReference>
<dbReference type="AlphaFoldDB" id="A0A7M2WSA2"/>
<dbReference type="InterPro" id="IPR023302">
    <property type="entry name" value="Pept_S9A_N"/>
</dbReference>
<dbReference type="Pfam" id="PF00326">
    <property type="entry name" value="Peptidase_S9"/>
    <property type="match status" value="1"/>
</dbReference>
<feature type="domain" description="Peptidase S9 prolyl oligopeptidase catalytic" evidence="6">
    <location>
        <begin position="557"/>
        <end position="771"/>
    </location>
</feature>
<dbReference type="KEGG" id="hbs:IPV69_19340"/>
<keyword evidence="3" id="KW-0645">Protease</keyword>
<dbReference type="PRINTS" id="PR00862">
    <property type="entry name" value="PROLIGOPTASE"/>
</dbReference>
<dbReference type="EC" id="3.4.21.26" evidence="2"/>
<dbReference type="InterPro" id="IPR029058">
    <property type="entry name" value="AB_hydrolase_fold"/>
</dbReference>
<dbReference type="EMBL" id="CP063458">
    <property type="protein sequence ID" value="QOV88387.1"/>
    <property type="molecule type" value="Genomic_DNA"/>
</dbReference>
<keyword evidence="9" id="KW-1185">Reference proteome</keyword>
<organism evidence="8 9">
    <name type="scientific">Humisphaera borealis</name>
    <dbReference type="NCBI Taxonomy" id="2807512"/>
    <lineage>
        <taxon>Bacteria</taxon>
        <taxon>Pseudomonadati</taxon>
        <taxon>Planctomycetota</taxon>
        <taxon>Phycisphaerae</taxon>
        <taxon>Tepidisphaerales</taxon>
        <taxon>Tepidisphaeraceae</taxon>
        <taxon>Humisphaera</taxon>
    </lineage>
</organism>
<proteinExistence type="predicted"/>
<evidence type="ECO:0000256" key="2">
    <source>
        <dbReference type="ARBA" id="ARBA00011897"/>
    </source>
</evidence>